<organism evidence="3 4">
    <name type="scientific">Nonomuraea indica</name>
    <dbReference type="NCBI Taxonomy" id="1581193"/>
    <lineage>
        <taxon>Bacteria</taxon>
        <taxon>Bacillati</taxon>
        <taxon>Actinomycetota</taxon>
        <taxon>Actinomycetes</taxon>
        <taxon>Streptosporangiales</taxon>
        <taxon>Streptosporangiaceae</taxon>
        <taxon>Nonomuraea</taxon>
    </lineage>
</organism>
<reference evidence="3 4" key="1">
    <citation type="submission" date="2024-10" db="EMBL/GenBank/DDBJ databases">
        <title>The Natural Products Discovery Center: Release of the First 8490 Sequenced Strains for Exploring Actinobacteria Biosynthetic Diversity.</title>
        <authorList>
            <person name="Kalkreuter E."/>
            <person name="Kautsar S.A."/>
            <person name="Yang D."/>
            <person name="Bader C.D."/>
            <person name="Teijaro C.N."/>
            <person name="Fluegel L."/>
            <person name="Davis C.M."/>
            <person name="Simpson J.R."/>
            <person name="Lauterbach L."/>
            <person name="Steele A.D."/>
            <person name="Gui C."/>
            <person name="Meng S."/>
            <person name="Li G."/>
            <person name="Viehrig K."/>
            <person name="Ye F."/>
            <person name="Su P."/>
            <person name="Kiefer A.F."/>
            <person name="Nichols A."/>
            <person name="Cepeda A.J."/>
            <person name="Yan W."/>
            <person name="Fan B."/>
            <person name="Jiang Y."/>
            <person name="Adhikari A."/>
            <person name="Zheng C.-J."/>
            <person name="Schuster L."/>
            <person name="Cowan T.M."/>
            <person name="Smanski M.J."/>
            <person name="Chevrette M.G."/>
            <person name="De Carvalho L.P.S."/>
            <person name="Shen B."/>
        </authorList>
    </citation>
    <scope>NUCLEOTIDE SEQUENCE [LARGE SCALE GENOMIC DNA]</scope>
    <source>
        <strain evidence="3 4">NPDC049503</strain>
    </source>
</reference>
<gene>
    <name evidence="3" type="ORF">ACIBP5_20020</name>
</gene>
<sequence length="337" mass="35477">MLKLVRAALTAAVLAALAVRLRRRARLLGPGPAEAGAGPGAAPAGPAARRPTRFGMRRPRRVVPLVLGASAVVVAALTLSAYMVMPDRFGRVRQMEVAAPAATRATAQAERAPGTGPATPAAEPAARETPGCRPAARPVVVRPLDPKVRRAVDRQWRRIERWLEARAPRTYAALEGPGRAGTIAVAESQMGVGFPDDLRASLLRHDGSAAFGFGHPAHLGVREIRDAWRALCRGGGPRGDGVAGGTWHGGLIPVQRRADGGWSVLRARTGDAGHRTGTPGAGGRPEAQRAGRGAYAWYALVRATADALERGGQVQGREPRVVRGSLRWTPARPARTP</sequence>
<keyword evidence="2" id="KW-0812">Transmembrane</keyword>
<evidence type="ECO:0000313" key="4">
    <source>
        <dbReference type="Proteomes" id="UP001612928"/>
    </source>
</evidence>
<comment type="caution">
    <text evidence="3">The sequence shown here is derived from an EMBL/GenBank/DDBJ whole genome shotgun (WGS) entry which is preliminary data.</text>
</comment>
<feature type="region of interest" description="Disordered" evidence="1">
    <location>
        <begin position="104"/>
        <end position="134"/>
    </location>
</feature>
<feature type="region of interest" description="Disordered" evidence="1">
    <location>
        <begin position="29"/>
        <end position="55"/>
    </location>
</feature>
<evidence type="ECO:0000313" key="3">
    <source>
        <dbReference type="EMBL" id="MFI7442258.1"/>
    </source>
</evidence>
<proteinExistence type="predicted"/>
<evidence type="ECO:0000256" key="1">
    <source>
        <dbReference type="SAM" id="MobiDB-lite"/>
    </source>
</evidence>
<keyword evidence="4" id="KW-1185">Reference proteome</keyword>
<feature type="compositionally biased region" description="Low complexity" evidence="1">
    <location>
        <begin position="29"/>
        <end position="49"/>
    </location>
</feature>
<evidence type="ECO:0000256" key="2">
    <source>
        <dbReference type="SAM" id="Phobius"/>
    </source>
</evidence>
<protein>
    <submittedName>
        <fullName evidence="3">SMI1/KNR4 family protein</fullName>
    </submittedName>
</protein>
<feature type="region of interest" description="Disordered" evidence="1">
    <location>
        <begin position="269"/>
        <end position="288"/>
    </location>
</feature>
<name>A0ABW8A776_9ACTN</name>
<dbReference type="RefSeq" id="WP_397022211.1">
    <property type="nucleotide sequence ID" value="NZ_JBITMB010000004.1"/>
</dbReference>
<keyword evidence="2" id="KW-0472">Membrane</keyword>
<feature type="transmembrane region" description="Helical" evidence="2">
    <location>
        <begin position="62"/>
        <end position="85"/>
    </location>
</feature>
<keyword evidence="2" id="KW-1133">Transmembrane helix</keyword>
<feature type="compositionally biased region" description="Low complexity" evidence="1">
    <location>
        <begin position="104"/>
        <end position="131"/>
    </location>
</feature>
<accession>A0ABW8A776</accession>
<dbReference type="EMBL" id="JBITMB010000004">
    <property type="protein sequence ID" value="MFI7442258.1"/>
    <property type="molecule type" value="Genomic_DNA"/>
</dbReference>
<dbReference type="Proteomes" id="UP001612928">
    <property type="component" value="Unassembled WGS sequence"/>
</dbReference>